<sequence>MFIRNINMLINKIYILFIYSLFTIVFCLSMLICYFLSLSIFLFLYLFILLSILFLLKIYINNLYITFILYNVCYQNLKIKLLSSLWSNIFCDKYDQFNIFN</sequence>
<keyword evidence="1" id="KW-0812">Transmembrane</keyword>
<reference evidence="2 3" key="1">
    <citation type="journal article" date="2017" name="BMC Genomics">
        <title>Genomic characterization of two novel pathogenic avipoxviruses isolated from pacific shearwaters (Ardenna spp.).</title>
        <authorList>
            <person name="Sarker S."/>
            <person name="Das S."/>
            <person name="Lavers J.L."/>
            <person name="Hutton I."/>
            <person name="Helbig K."/>
            <person name="Imbery J."/>
            <person name="Upton C."/>
            <person name="Raidal S.R."/>
        </authorList>
    </citation>
    <scope>NUCLEOTIDE SEQUENCE [LARGE SCALE GENOMIC DNA]</scope>
    <source>
        <strain evidence="2 3">SWPV-1</strain>
    </source>
</reference>
<feature type="transmembrane region" description="Helical" evidence="1">
    <location>
        <begin position="12"/>
        <end position="37"/>
    </location>
</feature>
<feature type="transmembrane region" description="Helical" evidence="1">
    <location>
        <begin position="43"/>
        <end position="70"/>
    </location>
</feature>
<evidence type="ECO:0000256" key="1">
    <source>
        <dbReference type="SAM" id="Phobius"/>
    </source>
</evidence>
<dbReference type="EMBL" id="KX857216">
    <property type="protein sequence ID" value="ARF02825.1"/>
    <property type="molecule type" value="Genomic_DNA"/>
</dbReference>
<dbReference type="Proteomes" id="UP000315116">
    <property type="component" value="Segment"/>
</dbReference>
<name>A0A1V0S873_CNPV</name>
<evidence type="ECO:0000313" key="2">
    <source>
        <dbReference type="EMBL" id="ARF02825.1"/>
    </source>
</evidence>
<organism evidence="2 3">
    <name type="scientific">Shearwaterpox virus</name>
    <dbReference type="NCBI Taxonomy" id="1974596"/>
    <lineage>
        <taxon>Viruses</taxon>
        <taxon>Varidnaviria</taxon>
        <taxon>Bamfordvirae</taxon>
        <taxon>Nucleocytoviricota</taxon>
        <taxon>Pokkesviricetes</taxon>
        <taxon>Chitovirales</taxon>
        <taxon>Poxviridae</taxon>
        <taxon>Chordopoxvirinae</taxon>
        <taxon>Avipoxvirus</taxon>
        <taxon>Avipoxvirus canarypox</taxon>
        <taxon>Canarypox virus</taxon>
    </lineage>
</organism>
<gene>
    <name evidence="2" type="primary">SWPV1-266</name>
</gene>
<proteinExistence type="predicted"/>
<evidence type="ECO:0000313" key="3">
    <source>
        <dbReference type="Proteomes" id="UP000315116"/>
    </source>
</evidence>
<keyword evidence="1" id="KW-0472">Membrane</keyword>
<protein>
    <submittedName>
        <fullName evidence="2">SWPV1-266</fullName>
    </submittedName>
</protein>
<keyword evidence="1" id="KW-1133">Transmembrane helix</keyword>
<accession>A0A1V0S873</accession>